<reference evidence="2 3" key="1">
    <citation type="submission" date="2020-02" db="EMBL/GenBank/DDBJ databases">
        <authorList>
            <person name="Ferguson B K."/>
        </authorList>
    </citation>
    <scope>NUCLEOTIDE SEQUENCE [LARGE SCALE GENOMIC DNA]</scope>
</reference>
<keyword evidence="3" id="KW-1185">Reference proteome</keyword>
<sequence>MSTFWTFCAIFAALYGVIIVGSVSPLTILDEATFIDRWSEKRLVLSESSVENTTIYYALCDMHMQGWKRECTLYRNTVYSEDAKCNITLRSEPGGIIPMYLITIEPLGKDRAIHLHKMYIAAEDRSFLPYILKTNMINEKRVATDKWALVIFIIAVLVWIPVIVIGMVTFPMQNLSCIRF</sequence>
<accession>A0A6H5INK4</accession>
<feature type="transmembrane region" description="Helical" evidence="1">
    <location>
        <begin position="147"/>
        <end position="170"/>
    </location>
</feature>
<dbReference type="EMBL" id="CADCXV010000905">
    <property type="protein sequence ID" value="CAB0038355.1"/>
    <property type="molecule type" value="Genomic_DNA"/>
</dbReference>
<dbReference type="Proteomes" id="UP000479190">
    <property type="component" value="Unassembled WGS sequence"/>
</dbReference>
<keyword evidence="1" id="KW-0472">Membrane</keyword>
<evidence type="ECO:0000256" key="1">
    <source>
        <dbReference type="SAM" id="Phobius"/>
    </source>
</evidence>
<organism evidence="2 3">
    <name type="scientific">Trichogramma brassicae</name>
    <dbReference type="NCBI Taxonomy" id="86971"/>
    <lineage>
        <taxon>Eukaryota</taxon>
        <taxon>Metazoa</taxon>
        <taxon>Ecdysozoa</taxon>
        <taxon>Arthropoda</taxon>
        <taxon>Hexapoda</taxon>
        <taxon>Insecta</taxon>
        <taxon>Pterygota</taxon>
        <taxon>Neoptera</taxon>
        <taxon>Endopterygota</taxon>
        <taxon>Hymenoptera</taxon>
        <taxon>Apocrita</taxon>
        <taxon>Proctotrupomorpha</taxon>
        <taxon>Chalcidoidea</taxon>
        <taxon>Trichogrammatidae</taxon>
        <taxon>Trichogramma</taxon>
    </lineage>
</organism>
<name>A0A6H5INK4_9HYME</name>
<keyword evidence="1" id="KW-0812">Transmembrane</keyword>
<keyword evidence="1" id="KW-1133">Transmembrane helix</keyword>
<proteinExistence type="predicted"/>
<dbReference type="OrthoDB" id="10524948at2759"/>
<protein>
    <submittedName>
        <fullName evidence="2">Uncharacterized protein</fullName>
    </submittedName>
</protein>
<feature type="transmembrane region" description="Helical" evidence="1">
    <location>
        <begin position="7"/>
        <end position="29"/>
    </location>
</feature>
<evidence type="ECO:0000313" key="2">
    <source>
        <dbReference type="EMBL" id="CAB0038355.1"/>
    </source>
</evidence>
<gene>
    <name evidence="2" type="ORF">TBRA_LOCUS10140</name>
</gene>
<dbReference type="AlphaFoldDB" id="A0A6H5INK4"/>
<evidence type="ECO:0000313" key="3">
    <source>
        <dbReference type="Proteomes" id="UP000479190"/>
    </source>
</evidence>